<evidence type="ECO:0000313" key="7">
    <source>
        <dbReference type="EMBL" id="SFV67283.1"/>
    </source>
</evidence>
<keyword evidence="2" id="KW-0479">Metal-binding</keyword>
<dbReference type="Pfam" id="PF03738">
    <property type="entry name" value="GSP_synth"/>
    <property type="match status" value="1"/>
</dbReference>
<gene>
    <name evidence="7" type="ORF">MNB_SM-4-206</name>
</gene>
<sequence length="294" mass="34314">MYIEAADHVIENDLFFELGIPFNLVDVIKKSWESDVHWHIYGAFLFSGGLNNSPIKLLEFQADTPSKLLQTSQEQLGENSFNEIYEKVSENFKRLITLDDGVELFDERYDNWKILFSSPSDDEEKEKTSRFLQQLAEEAGFATSFSYLHEVAFNEEGIHDQEGNNYEYWYKNYSWLDIATDEGELATTLTSIMDKQQAIIINPAYTLLFESRGMLKILKDLYPDSPYLLKTSFKSFKDSQMRTMFGEGEEYANFTKIYQEEREDTYNAKVFFAYEACGLSFLSEEESFIKAEYE</sequence>
<dbReference type="AlphaFoldDB" id="A0A1W1CNJ8"/>
<dbReference type="GO" id="GO:0008885">
    <property type="term" value="F:glutathionylspermidine synthase activity"/>
    <property type="evidence" value="ECO:0007669"/>
    <property type="project" value="UniProtKB-EC"/>
</dbReference>
<name>A0A1W1CNJ8_9ZZZZ</name>
<evidence type="ECO:0000259" key="6">
    <source>
        <dbReference type="Pfam" id="PF03738"/>
    </source>
</evidence>
<proteinExistence type="predicted"/>
<protein>
    <submittedName>
        <fullName evidence="7">Similarity with glutathionylspermidine synthase, group 2</fullName>
        <ecNumber evidence="7">6.3.1.8</ecNumber>
    </submittedName>
</protein>
<accession>A0A1W1CNJ8</accession>
<dbReference type="SUPFAM" id="SSF52440">
    <property type="entry name" value="PreATP-grasp domain"/>
    <property type="match status" value="1"/>
</dbReference>
<dbReference type="EC" id="6.3.1.8" evidence="7"/>
<organism evidence="7">
    <name type="scientific">hydrothermal vent metagenome</name>
    <dbReference type="NCBI Taxonomy" id="652676"/>
    <lineage>
        <taxon>unclassified sequences</taxon>
        <taxon>metagenomes</taxon>
        <taxon>ecological metagenomes</taxon>
    </lineage>
</organism>
<dbReference type="SUPFAM" id="SSF56059">
    <property type="entry name" value="Glutathione synthetase ATP-binding domain-like"/>
    <property type="match status" value="1"/>
</dbReference>
<evidence type="ECO:0000256" key="3">
    <source>
        <dbReference type="ARBA" id="ARBA00022741"/>
    </source>
</evidence>
<dbReference type="InterPro" id="IPR016185">
    <property type="entry name" value="PreATP-grasp_dom_sf"/>
</dbReference>
<keyword evidence="5" id="KW-0460">Magnesium</keyword>
<dbReference type="InterPro" id="IPR005494">
    <property type="entry name" value="GSPS_pre-ATP-grasp-like_dom"/>
</dbReference>
<evidence type="ECO:0000256" key="5">
    <source>
        <dbReference type="ARBA" id="ARBA00022842"/>
    </source>
</evidence>
<reference evidence="7" key="1">
    <citation type="submission" date="2016-10" db="EMBL/GenBank/DDBJ databases">
        <authorList>
            <person name="de Groot N.N."/>
        </authorList>
    </citation>
    <scope>NUCLEOTIDE SEQUENCE</scope>
</reference>
<keyword evidence="3" id="KW-0547">Nucleotide-binding</keyword>
<keyword evidence="1 7" id="KW-0436">Ligase</keyword>
<dbReference type="GO" id="GO:0046872">
    <property type="term" value="F:metal ion binding"/>
    <property type="evidence" value="ECO:0007669"/>
    <property type="project" value="UniProtKB-KW"/>
</dbReference>
<evidence type="ECO:0000256" key="4">
    <source>
        <dbReference type="ARBA" id="ARBA00022840"/>
    </source>
</evidence>
<dbReference type="EMBL" id="FPHF01000095">
    <property type="protein sequence ID" value="SFV67283.1"/>
    <property type="molecule type" value="Genomic_DNA"/>
</dbReference>
<keyword evidence="4" id="KW-0067">ATP-binding</keyword>
<dbReference type="GO" id="GO:0005524">
    <property type="term" value="F:ATP binding"/>
    <property type="evidence" value="ECO:0007669"/>
    <property type="project" value="UniProtKB-KW"/>
</dbReference>
<feature type="domain" description="Glutathionylspermidine synthase pre-ATP-grasp-like" evidence="6">
    <location>
        <begin position="1"/>
        <end position="244"/>
    </location>
</feature>
<evidence type="ECO:0000256" key="2">
    <source>
        <dbReference type="ARBA" id="ARBA00022723"/>
    </source>
</evidence>
<evidence type="ECO:0000256" key="1">
    <source>
        <dbReference type="ARBA" id="ARBA00022598"/>
    </source>
</evidence>